<name>A0A9E5JWQ0_9GAMM</name>
<dbReference type="PANTHER" id="PTHR43477">
    <property type="entry name" value="DIHYDROANTICAPSIN 7-DEHYDROGENASE"/>
    <property type="match status" value="1"/>
</dbReference>
<dbReference type="Proteomes" id="UP000787472">
    <property type="component" value="Unassembled WGS sequence"/>
</dbReference>
<dbReference type="InterPro" id="IPR002347">
    <property type="entry name" value="SDR_fam"/>
</dbReference>
<dbReference type="PANTHER" id="PTHR43477:SF1">
    <property type="entry name" value="DIHYDROANTICAPSIN 7-DEHYDROGENASE"/>
    <property type="match status" value="1"/>
</dbReference>
<evidence type="ECO:0000256" key="1">
    <source>
        <dbReference type="ARBA" id="ARBA00006484"/>
    </source>
</evidence>
<sequence>MKKVAVITGGRTGIGRATIERFQGQGFQVINLSRKPAGIDGCTSLIADFSHPDWLSAVEKPLKEQLKGCEQLAIVHNAGVHVNDHVLEIEPEEMRRSLEVNVVAPAILNRFLAPYLVPGSAIVYIGSTLSEKAVFGCTSYVTAKHAVVGMMRSTCQDLAGRQVHTACVCPGFTDTDMLREHVGGSAEVLKDIASVCTYNRLIEPAEIADTIYFCATNPVINGAVLHANLGQVEH</sequence>
<dbReference type="EMBL" id="JAAONZ010000006">
    <property type="protein sequence ID" value="NHO65910.1"/>
    <property type="molecule type" value="Genomic_DNA"/>
</dbReference>
<dbReference type="AlphaFoldDB" id="A0A9E5JWQ0"/>
<dbReference type="GO" id="GO:0016491">
    <property type="term" value="F:oxidoreductase activity"/>
    <property type="evidence" value="ECO:0007669"/>
    <property type="project" value="UniProtKB-KW"/>
</dbReference>
<gene>
    <name evidence="3" type="ORF">G8770_10190</name>
</gene>
<dbReference type="RefSeq" id="WP_167185756.1">
    <property type="nucleotide sequence ID" value="NZ_JAAONZ010000006.1"/>
</dbReference>
<comment type="caution">
    <text evidence="3">The sequence shown here is derived from an EMBL/GenBank/DDBJ whole genome shotgun (WGS) entry which is preliminary data.</text>
</comment>
<keyword evidence="2" id="KW-0560">Oxidoreductase</keyword>
<dbReference type="CDD" id="cd05233">
    <property type="entry name" value="SDR_c"/>
    <property type="match status" value="1"/>
</dbReference>
<comment type="similarity">
    <text evidence="1">Belongs to the short-chain dehydrogenases/reductases (SDR) family.</text>
</comment>
<dbReference type="InterPro" id="IPR036291">
    <property type="entry name" value="NAD(P)-bd_dom_sf"/>
</dbReference>
<dbReference type="SUPFAM" id="SSF51735">
    <property type="entry name" value="NAD(P)-binding Rossmann-fold domains"/>
    <property type="match status" value="1"/>
</dbReference>
<dbReference type="Gene3D" id="3.40.50.720">
    <property type="entry name" value="NAD(P)-binding Rossmann-like Domain"/>
    <property type="match status" value="1"/>
</dbReference>
<evidence type="ECO:0000256" key="2">
    <source>
        <dbReference type="ARBA" id="ARBA00023002"/>
    </source>
</evidence>
<accession>A0A9E5JWQ0</accession>
<dbReference type="Pfam" id="PF00106">
    <property type="entry name" value="adh_short"/>
    <property type="match status" value="1"/>
</dbReference>
<evidence type="ECO:0000313" key="3">
    <source>
        <dbReference type="EMBL" id="NHO65910.1"/>
    </source>
</evidence>
<dbReference type="InterPro" id="IPR051122">
    <property type="entry name" value="SDR_DHRS6-like"/>
</dbReference>
<reference evidence="3" key="1">
    <citation type="submission" date="2020-03" db="EMBL/GenBank/DDBJ databases">
        <authorList>
            <person name="Guo F."/>
        </authorList>
    </citation>
    <scope>NUCLEOTIDE SEQUENCE</scope>
    <source>
        <strain evidence="3">JCM 30134</strain>
    </source>
</reference>
<dbReference type="InterPro" id="IPR020904">
    <property type="entry name" value="Sc_DH/Rdtase_CS"/>
</dbReference>
<dbReference type="PROSITE" id="PS00061">
    <property type="entry name" value="ADH_SHORT"/>
    <property type="match status" value="1"/>
</dbReference>
<evidence type="ECO:0000313" key="4">
    <source>
        <dbReference type="Proteomes" id="UP000787472"/>
    </source>
</evidence>
<protein>
    <submittedName>
        <fullName evidence="3">SDR family oxidoreductase</fullName>
    </submittedName>
</protein>
<keyword evidence="4" id="KW-1185">Reference proteome</keyword>
<organism evidence="3 4">
    <name type="scientific">Pseudomaricurvus hydrocarbonicus</name>
    <dbReference type="NCBI Taxonomy" id="1470433"/>
    <lineage>
        <taxon>Bacteria</taxon>
        <taxon>Pseudomonadati</taxon>
        <taxon>Pseudomonadota</taxon>
        <taxon>Gammaproteobacteria</taxon>
        <taxon>Cellvibrionales</taxon>
        <taxon>Cellvibrionaceae</taxon>
        <taxon>Pseudomaricurvus</taxon>
    </lineage>
</organism>
<dbReference type="PRINTS" id="PR00081">
    <property type="entry name" value="GDHRDH"/>
</dbReference>
<proteinExistence type="inferred from homology"/>